<evidence type="ECO:0000256" key="8">
    <source>
        <dbReference type="PROSITE-ProRule" id="PRU01091"/>
    </source>
</evidence>
<keyword evidence="6" id="KW-0804">Transcription</keyword>
<keyword evidence="12" id="KW-1185">Reference proteome</keyword>
<evidence type="ECO:0000256" key="3">
    <source>
        <dbReference type="ARBA" id="ARBA00023012"/>
    </source>
</evidence>
<dbReference type="PROSITE" id="PS51755">
    <property type="entry name" value="OMPR_PHOB"/>
    <property type="match status" value="1"/>
</dbReference>
<dbReference type="GO" id="GO:0000156">
    <property type="term" value="F:phosphorelay response regulator activity"/>
    <property type="evidence" value="ECO:0007669"/>
    <property type="project" value="TreeGrafter"/>
</dbReference>
<dbReference type="Pfam" id="PF00486">
    <property type="entry name" value="Trans_reg_C"/>
    <property type="match status" value="1"/>
</dbReference>
<feature type="DNA-binding region" description="OmpR/PhoB-type" evidence="8">
    <location>
        <begin position="130"/>
        <end position="229"/>
    </location>
</feature>
<dbReference type="GO" id="GO:0005829">
    <property type="term" value="C:cytosol"/>
    <property type="evidence" value="ECO:0007669"/>
    <property type="project" value="TreeGrafter"/>
</dbReference>
<feature type="domain" description="Response regulatory" evidence="9">
    <location>
        <begin position="4"/>
        <end position="117"/>
    </location>
</feature>
<keyword evidence="3" id="KW-0902">Two-component regulatory system</keyword>
<dbReference type="SUPFAM" id="SSF52172">
    <property type="entry name" value="CheY-like"/>
    <property type="match status" value="1"/>
</dbReference>
<keyword evidence="4" id="KW-0805">Transcription regulation</keyword>
<dbReference type="OrthoDB" id="9790442at2"/>
<dbReference type="CDD" id="cd00383">
    <property type="entry name" value="trans_reg_C"/>
    <property type="match status" value="1"/>
</dbReference>
<dbReference type="SMART" id="SM00448">
    <property type="entry name" value="REC"/>
    <property type="match status" value="1"/>
</dbReference>
<dbReference type="GO" id="GO:0000976">
    <property type="term" value="F:transcription cis-regulatory region binding"/>
    <property type="evidence" value="ECO:0007669"/>
    <property type="project" value="TreeGrafter"/>
</dbReference>
<evidence type="ECO:0000256" key="7">
    <source>
        <dbReference type="PROSITE-ProRule" id="PRU00169"/>
    </source>
</evidence>
<dbReference type="InterPro" id="IPR011006">
    <property type="entry name" value="CheY-like_superfamily"/>
</dbReference>
<sequence length="229" mass="26341">MNNNILIVEDDISVSEMIQNYLEKEGYKVVTALEGEEGMQKFQNDTFDLIILDIMMPKLDGIEVMKQIRRDSSVPILIVSAKDTDVEKVLGLELGADDYIAKPFSMIELSARVKSALRRATSYSETKKEEQVINHKDLTIDINNFSVQKHGKEIKLTSKEFDILKLFLKHPNNVFTKAQIYTTVWGNDYFGDENVINVHIRRLREKIEDNPAEPHYIMTIWGIGYKLGE</sequence>
<dbReference type="FunFam" id="3.40.50.2300:FF:000001">
    <property type="entry name" value="DNA-binding response regulator PhoB"/>
    <property type="match status" value="1"/>
</dbReference>
<dbReference type="SMART" id="SM00862">
    <property type="entry name" value="Trans_reg_C"/>
    <property type="match status" value="1"/>
</dbReference>
<evidence type="ECO:0000256" key="1">
    <source>
        <dbReference type="ARBA" id="ARBA00004496"/>
    </source>
</evidence>
<dbReference type="Pfam" id="PF00072">
    <property type="entry name" value="Response_reg"/>
    <property type="match status" value="1"/>
</dbReference>
<evidence type="ECO:0000259" key="10">
    <source>
        <dbReference type="PROSITE" id="PS51755"/>
    </source>
</evidence>
<dbReference type="Proteomes" id="UP000040453">
    <property type="component" value="Unassembled WGS sequence"/>
</dbReference>
<gene>
    <name evidence="11" type="primary">walR_3</name>
    <name evidence="11" type="ORF">BN997_03533</name>
</gene>
<evidence type="ECO:0000259" key="9">
    <source>
        <dbReference type="PROSITE" id="PS50110"/>
    </source>
</evidence>
<dbReference type="GO" id="GO:0006355">
    <property type="term" value="P:regulation of DNA-templated transcription"/>
    <property type="evidence" value="ECO:0007669"/>
    <property type="project" value="InterPro"/>
</dbReference>
<dbReference type="FunFam" id="1.10.10.10:FF:000018">
    <property type="entry name" value="DNA-binding response regulator ResD"/>
    <property type="match status" value="1"/>
</dbReference>
<dbReference type="PANTHER" id="PTHR48111:SF26">
    <property type="entry name" value="STAGE 0 SPORULATION PROTEIN A HOMOLOG"/>
    <property type="match status" value="1"/>
</dbReference>
<comment type="subcellular location">
    <subcellularLocation>
        <location evidence="1">Cytoplasm</location>
    </subcellularLocation>
</comment>
<keyword evidence="5 8" id="KW-0238">DNA-binding</keyword>
<name>A0A0A1MXU0_9BACI</name>
<dbReference type="Gene3D" id="3.40.50.2300">
    <property type="match status" value="1"/>
</dbReference>
<dbReference type="InterPro" id="IPR039420">
    <property type="entry name" value="WalR-like"/>
</dbReference>
<evidence type="ECO:0000256" key="2">
    <source>
        <dbReference type="ARBA" id="ARBA00022553"/>
    </source>
</evidence>
<dbReference type="InterPro" id="IPR036388">
    <property type="entry name" value="WH-like_DNA-bd_sf"/>
</dbReference>
<evidence type="ECO:0000313" key="12">
    <source>
        <dbReference type="Proteomes" id="UP000040453"/>
    </source>
</evidence>
<organism evidence="11 12">
    <name type="scientific">Oceanobacillus oncorhynchi</name>
    <dbReference type="NCBI Taxonomy" id="545501"/>
    <lineage>
        <taxon>Bacteria</taxon>
        <taxon>Bacillati</taxon>
        <taxon>Bacillota</taxon>
        <taxon>Bacilli</taxon>
        <taxon>Bacillales</taxon>
        <taxon>Bacillaceae</taxon>
        <taxon>Oceanobacillus</taxon>
    </lineage>
</organism>
<protein>
    <submittedName>
        <fullName evidence="11">Transcriptional regulatory protein WalR</fullName>
    </submittedName>
</protein>
<dbReference type="Gene3D" id="1.10.10.10">
    <property type="entry name" value="Winged helix-like DNA-binding domain superfamily/Winged helix DNA-binding domain"/>
    <property type="match status" value="1"/>
</dbReference>
<dbReference type="InterPro" id="IPR001789">
    <property type="entry name" value="Sig_transdc_resp-reg_receiver"/>
</dbReference>
<evidence type="ECO:0000256" key="6">
    <source>
        <dbReference type="ARBA" id="ARBA00023163"/>
    </source>
</evidence>
<accession>A0A0A1MXU0</accession>
<evidence type="ECO:0000313" key="11">
    <source>
        <dbReference type="EMBL" id="CEI83616.1"/>
    </source>
</evidence>
<dbReference type="STRING" id="545501.BN997_03533"/>
<evidence type="ECO:0000256" key="5">
    <source>
        <dbReference type="ARBA" id="ARBA00023125"/>
    </source>
</evidence>
<dbReference type="EMBL" id="CDGG01000001">
    <property type="protein sequence ID" value="CEI83616.1"/>
    <property type="molecule type" value="Genomic_DNA"/>
</dbReference>
<dbReference type="InterPro" id="IPR001867">
    <property type="entry name" value="OmpR/PhoB-type_DNA-bd"/>
</dbReference>
<dbReference type="PROSITE" id="PS50110">
    <property type="entry name" value="RESPONSE_REGULATORY"/>
    <property type="match status" value="1"/>
</dbReference>
<reference evidence="11 12" key="1">
    <citation type="submission" date="2014-11" db="EMBL/GenBank/DDBJ databases">
        <authorList>
            <person name="Urmite Genomes Urmite Genomes"/>
        </authorList>
    </citation>
    <scope>NUCLEOTIDE SEQUENCE [LARGE SCALE GENOMIC DNA]</scope>
    <source>
        <strain evidence="11 12">Oc5</strain>
    </source>
</reference>
<feature type="modified residue" description="4-aspartylphosphate" evidence="7">
    <location>
        <position position="53"/>
    </location>
</feature>
<evidence type="ECO:0000256" key="4">
    <source>
        <dbReference type="ARBA" id="ARBA00023015"/>
    </source>
</evidence>
<dbReference type="AlphaFoldDB" id="A0A0A1MXU0"/>
<keyword evidence="2 7" id="KW-0597">Phosphoprotein</keyword>
<dbReference type="GO" id="GO:0032993">
    <property type="term" value="C:protein-DNA complex"/>
    <property type="evidence" value="ECO:0007669"/>
    <property type="project" value="TreeGrafter"/>
</dbReference>
<dbReference type="PANTHER" id="PTHR48111">
    <property type="entry name" value="REGULATOR OF RPOS"/>
    <property type="match status" value="1"/>
</dbReference>
<dbReference type="Gene3D" id="6.10.250.690">
    <property type="match status" value="1"/>
</dbReference>
<feature type="domain" description="OmpR/PhoB-type" evidence="10">
    <location>
        <begin position="130"/>
        <end position="229"/>
    </location>
</feature>
<dbReference type="RefSeq" id="WP_042533975.1">
    <property type="nucleotide sequence ID" value="NZ_CAXOIH010000002.1"/>
</dbReference>
<proteinExistence type="predicted"/>